<organism evidence="1 2">
    <name type="scientific">Lindgomyces ingoldianus</name>
    <dbReference type="NCBI Taxonomy" id="673940"/>
    <lineage>
        <taxon>Eukaryota</taxon>
        <taxon>Fungi</taxon>
        <taxon>Dikarya</taxon>
        <taxon>Ascomycota</taxon>
        <taxon>Pezizomycotina</taxon>
        <taxon>Dothideomycetes</taxon>
        <taxon>Pleosporomycetidae</taxon>
        <taxon>Pleosporales</taxon>
        <taxon>Lindgomycetaceae</taxon>
        <taxon>Lindgomyces</taxon>
    </lineage>
</organism>
<dbReference type="Proteomes" id="UP000799755">
    <property type="component" value="Unassembled WGS sequence"/>
</dbReference>
<gene>
    <name evidence="1" type="ORF">BDR25DRAFT_298344</name>
</gene>
<protein>
    <submittedName>
        <fullName evidence="1">Uncharacterized protein</fullName>
    </submittedName>
</protein>
<evidence type="ECO:0000313" key="1">
    <source>
        <dbReference type="EMBL" id="KAF2463302.1"/>
    </source>
</evidence>
<name>A0ACB6QA90_9PLEO</name>
<comment type="caution">
    <text evidence="1">The sequence shown here is derived from an EMBL/GenBank/DDBJ whole genome shotgun (WGS) entry which is preliminary data.</text>
</comment>
<evidence type="ECO:0000313" key="2">
    <source>
        <dbReference type="Proteomes" id="UP000799755"/>
    </source>
</evidence>
<proteinExistence type="predicted"/>
<sequence length="527" mass="59589">MSAELVLASLATADLAIKYGKVLLDLYKCFIGAEELDDRILCIEFICISNYKQVTFLKKIWGSLDEEHQNLQGRIMQKLVAKLEDAINQIESVLKKKDHDDGNTIIGVKKWKYVFWAKESMDKTIQELQEWQRMFDPSWYLIMKIADPVIDEELARDDEGEKTKYGSLRHGFITTAKGVRDSLRTETHSQPSIFLPDIRFASSHKTPISYCTAEIFIRPNGKTYLLDSVACLPGVDTDILNKDVRDLARKLSGTDPLTFGLLRCRGVIKVFDETKIPKKLLSYDFVFYIPEGLRNPRSLRSVLITAGKEISLSARFRVAQQLAQSVSYVHTYGFVHKNVRPDTVLVFEDYTNGSTQSASFLLGFEKFRPAEGRTIRAGDSAWEKDLYRHPRRQGLKPEDAYLMQHDIYSLGVCLLEIGLWETFVTYPFGEGLGSASPSPLLAVLNEPEDDIVNKASLVKDALVQLSKKKLPACMGDKYTNIVVSCLTCLDESSLDFGDDSEFKDEDGVLIGVRYISKILLQLNQISI</sequence>
<accession>A0ACB6QA90</accession>
<reference evidence="1" key="1">
    <citation type="journal article" date="2020" name="Stud. Mycol.">
        <title>101 Dothideomycetes genomes: a test case for predicting lifestyles and emergence of pathogens.</title>
        <authorList>
            <person name="Haridas S."/>
            <person name="Albert R."/>
            <person name="Binder M."/>
            <person name="Bloem J."/>
            <person name="Labutti K."/>
            <person name="Salamov A."/>
            <person name="Andreopoulos B."/>
            <person name="Baker S."/>
            <person name="Barry K."/>
            <person name="Bills G."/>
            <person name="Bluhm B."/>
            <person name="Cannon C."/>
            <person name="Castanera R."/>
            <person name="Culley D."/>
            <person name="Daum C."/>
            <person name="Ezra D."/>
            <person name="Gonzalez J."/>
            <person name="Henrissat B."/>
            <person name="Kuo A."/>
            <person name="Liang C."/>
            <person name="Lipzen A."/>
            <person name="Lutzoni F."/>
            <person name="Magnuson J."/>
            <person name="Mondo S."/>
            <person name="Nolan M."/>
            <person name="Ohm R."/>
            <person name="Pangilinan J."/>
            <person name="Park H.-J."/>
            <person name="Ramirez L."/>
            <person name="Alfaro M."/>
            <person name="Sun H."/>
            <person name="Tritt A."/>
            <person name="Yoshinaga Y."/>
            <person name="Zwiers L.-H."/>
            <person name="Turgeon B."/>
            <person name="Goodwin S."/>
            <person name="Spatafora J."/>
            <person name="Crous P."/>
            <person name="Grigoriev I."/>
        </authorList>
    </citation>
    <scope>NUCLEOTIDE SEQUENCE</scope>
    <source>
        <strain evidence="1">ATCC 200398</strain>
    </source>
</reference>
<dbReference type="EMBL" id="MU003552">
    <property type="protein sequence ID" value="KAF2463302.1"/>
    <property type="molecule type" value="Genomic_DNA"/>
</dbReference>
<keyword evidence="2" id="KW-1185">Reference proteome</keyword>